<evidence type="ECO:0000256" key="3">
    <source>
        <dbReference type="ARBA" id="ARBA00013368"/>
    </source>
</evidence>
<dbReference type="InterPro" id="IPR038729">
    <property type="entry name" value="Rad50/SbcC_AAA"/>
</dbReference>
<name>A0A919WEJ2_9BACI</name>
<keyword evidence="4" id="KW-0175">Coiled coil</keyword>
<sequence>MNIIFKQLVLKNFKSHQDITVNFGERTDITGDNAVGKSTIVEAPCYVLYGTDALGGKLDPTPITYDADETLVSLLLNVDGKELLLGRGLKKGKAVYYVNEVPKKAGEFNGVVEQLGEKNILLSLLNPFYFFTLTKDEQRATLMKYFSTPPSKEVLKHLPELLAEKLGTLLKKHNLIDIENLHKENKKNKDKAYIAAQSRTKTLKEQLDQLPEVNVPIESLKVELNQIDKQVREKEALLDSAVEKNQEYYSVLNKSKAIQDQIAMSKERWPFLKNEVIEDTCRTCKQPLDEKSVEAVKADKEKRMAEYKEGHSALIKQRDELKEKLAELDFIDVSELREEIRSIDEKGYPLREAINAYSQFIRLQEQVAEAEKAEQEALNSLNESIFIIDSIKAFKAKEAELQAEKVQALFDTLSIRLFEQQKNGELKNTFEIEMDGKPYRKLSLSEGIRAGLELREVLAQQSEIVAPVFVDNAESITKFKQPTGQLITSRVVAGQELKIEAESK</sequence>
<dbReference type="AlphaFoldDB" id="A0A919WEJ2"/>
<dbReference type="PANTHER" id="PTHR32114">
    <property type="entry name" value="ABC TRANSPORTER ABCH.3"/>
    <property type="match status" value="1"/>
</dbReference>
<dbReference type="SUPFAM" id="SSF52540">
    <property type="entry name" value="P-loop containing nucleoside triphosphate hydrolases"/>
    <property type="match status" value="1"/>
</dbReference>
<comment type="caution">
    <text evidence="6">The sequence shown here is derived from an EMBL/GenBank/DDBJ whole genome shotgun (WGS) entry which is preliminary data.</text>
</comment>
<evidence type="ECO:0000313" key="6">
    <source>
        <dbReference type="EMBL" id="GIN60495.1"/>
    </source>
</evidence>
<accession>A0A919WEJ2</accession>
<dbReference type="SUPFAM" id="SSF75712">
    <property type="entry name" value="Rad50 coiled-coil Zn hook"/>
    <property type="match status" value="1"/>
</dbReference>
<dbReference type="Pfam" id="PF13476">
    <property type="entry name" value="AAA_23"/>
    <property type="match status" value="1"/>
</dbReference>
<evidence type="ECO:0000256" key="4">
    <source>
        <dbReference type="SAM" id="Coils"/>
    </source>
</evidence>
<evidence type="ECO:0000313" key="7">
    <source>
        <dbReference type="Proteomes" id="UP000682111"/>
    </source>
</evidence>
<dbReference type="EMBL" id="BORC01000001">
    <property type="protein sequence ID" value="GIN60495.1"/>
    <property type="molecule type" value="Genomic_DNA"/>
</dbReference>
<dbReference type="Gene3D" id="3.40.50.300">
    <property type="entry name" value="P-loop containing nucleotide triphosphate hydrolases"/>
    <property type="match status" value="1"/>
</dbReference>
<dbReference type="InterPro" id="IPR027417">
    <property type="entry name" value="P-loop_NTPase"/>
</dbReference>
<dbReference type="PANTHER" id="PTHR32114:SF2">
    <property type="entry name" value="ABC TRANSPORTER ABCH.3"/>
    <property type="match status" value="1"/>
</dbReference>
<organism evidence="6 7">
    <name type="scientific">Robertmurraya siralis</name>
    <dbReference type="NCBI Taxonomy" id="77777"/>
    <lineage>
        <taxon>Bacteria</taxon>
        <taxon>Bacillati</taxon>
        <taxon>Bacillota</taxon>
        <taxon>Bacilli</taxon>
        <taxon>Bacillales</taxon>
        <taxon>Bacillaceae</taxon>
        <taxon>Robertmurraya</taxon>
    </lineage>
</organism>
<protein>
    <recommendedName>
        <fullName evidence="3">Nuclease SbcCD subunit C</fullName>
    </recommendedName>
</protein>
<comment type="subunit">
    <text evidence="2">Heterodimer of SbcC and SbcD.</text>
</comment>
<evidence type="ECO:0000259" key="5">
    <source>
        <dbReference type="Pfam" id="PF13476"/>
    </source>
</evidence>
<comment type="similarity">
    <text evidence="1">Belongs to the SMC family. SbcC subfamily.</text>
</comment>
<feature type="domain" description="Rad50/SbcC-type AAA" evidence="5">
    <location>
        <begin position="7"/>
        <end position="224"/>
    </location>
</feature>
<dbReference type="Proteomes" id="UP000682111">
    <property type="component" value="Unassembled WGS sequence"/>
</dbReference>
<gene>
    <name evidence="6" type="ORF">J27TS8_04880</name>
</gene>
<reference evidence="6" key="1">
    <citation type="submission" date="2021-03" db="EMBL/GenBank/DDBJ databases">
        <title>Antimicrobial resistance genes in bacteria isolated from Japanese honey, and their potential for conferring macrolide and lincosamide resistance in the American foulbrood pathogen Paenibacillus larvae.</title>
        <authorList>
            <person name="Okamoto M."/>
            <person name="Kumagai M."/>
            <person name="Kanamori H."/>
            <person name="Takamatsu D."/>
        </authorList>
    </citation>
    <scope>NUCLEOTIDE SEQUENCE</scope>
    <source>
        <strain evidence="6">J27TS8</strain>
    </source>
</reference>
<evidence type="ECO:0000256" key="2">
    <source>
        <dbReference type="ARBA" id="ARBA00011322"/>
    </source>
</evidence>
<keyword evidence="7" id="KW-1185">Reference proteome</keyword>
<feature type="coiled-coil region" evidence="4">
    <location>
        <begin position="217"/>
        <end position="244"/>
    </location>
</feature>
<evidence type="ECO:0000256" key="1">
    <source>
        <dbReference type="ARBA" id="ARBA00006930"/>
    </source>
</evidence>
<proteinExistence type="inferred from homology"/>
<dbReference type="RefSeq" id="WP_212933173.1">
    <property type="nucleotide sequence ID" value="NZ_BORC01000001.1"/>
</dbReference>